<proteinExistence type="predicted"/>
<name>K3WQQ4_GLOUD</name>
<dbReference type="VEuPathDB" id="FungiDB:PYU1_G007280"/>
<organism evidence="2 3">
    <name type="scientific">Globisporangium ultimum (strain ATCC 200006 / CBS 805.95 / DAOM BR144)</name>
    <name type="common">Pythium ultimum</name>
    <dbReference type="NCBI Taxonomy" id="431595"/>
    <lineage>
        <taxon>Eukaryota</taxon>
        <taxon>Sar</taxon>
        <taxon>Stramenopiles</taxon>
        <taxon>Oomycota</taxon>
        <taxon>Peronosporomycetes</taxon>
        <taxon>Pythiales</taxon>
        <taxon>Pythiaceae</taxon>
        <taxon>Globisporangium</taxon>
    </lineage>
</organism>
<sequence length="550" mass="60690">MDGSNTFTCAFAKRNCAHTALFGSQYQRCFPHCCPQHIARSYCGAPVYLQVDLSDASSPTLTMPSVHSETTDKEIVHDENLVVFGRFRVEKARGLALGHKLSTTELSCSLQSKANPIGDWIAAKMIASAGHNTWLFKVNPKANWFYDWEVGAVRTRRAETHVFEVYVFYKQPPDPSNHFGVSTADVDGISVSKKRAVQIETVEVVAIATSSPFTLLSFRRASSHSESNLPSDRHDQEEEKKEEAGESAVPSHTPIGNESQDSVHRDMSFPELLKISGAATDRAASGDSPVVAHDHLTSSIEQASLVTGATTNMAIVLWFLRQIPLDAIATLSALAPIERSLYNSLAEHLAPNSAALAAVLSGPLVNLNLAHAVAPFVDCSGTRPSFSPTNSANNNGEAASMAAAEYNQLVEISVKLALWMLFDRDNNAYVEAFLQRSALVLLDKVALYKSYETFAEWLYERVDEYLLDNRWCLERLVEGIVNWSCYCEPMCHCEELNQILLIDNNVVAAGREAFVAHAREIYLSKLEISPLVQFTQTRIQPKPFMEDAAT</sequence>
<accession>K3WQQ4</accession>
<reference evidence="2" key="3">
    <citation type="submission" date="2015-02" db="UniProtKB">
        <authorList>
            <consortium name="EnsemblProtists"/>
        </authorList>
    </citation>
    <scope>IDENTIFICATION</scope>
    <source>
        <strain evidence="2">DAOM BR144</strain>
    </source>
</reference>
<dbReference type="AlphaFoldDB" id="K3WQQ4"/>
<evidence type="ECO:0000256" key="1">
    <source>
        <dbReference type="SAM" id="MobiDB-lite"/>
    </source>
</evidence>
<evidence type="ECO:0000313" key="2">
    <source>
        <dbReference type="EnsemblProtists" id="PYU1_T007296"/>
    </source>
</evidence>
<dbReference type="InParanoid" id="K3WQQ4"/>
<dbReference type="eggNOG" id="ENOG502RFEG">
    <property type="taxonomic scope" value="Eukaryota"/>
</dbReference>
<protein>
    <submittedName>
        <fullName evidence="2">Uncharacterized protein</fullName>
    </submittedName>
</protein>
<feature type="compositionally biased region" description="Basic and acidic residues" evidence="1">
    <location>
        <begin position="231"/>
        <end position="244"/>
    </location>
</feature>
<keyword evidence="3" id="KW-1185">Reference proteome</keyword>
<dbReference type="STRING" id="431595.K3WQQ4"/>
<reference evidence="3" key="2">
    <citation type="submission" date="2010-04" db="EMBL/GenBank/DDBJ databases">
        <authorList>
            <person name="Buell R."/>
            <person name="Hamilton J."/>
            <person name="Hostetler J."/>
        </authorList>
    </citation>
    <scope>NUCLEOTIDE SEQUENCE [LARGE SCALE GENOMIC DNA]</scope>
    <source>
        <strain evidence="3">DAOM:BR144</strain>
    </source>
</reference>
<dbReference type="HOGENOM" id="CLU_495682_0_0_1"/>
<dbReference type="EMBL" id="GL376629">
    <property type="status" value="NOT_ANNOTATED_CDS"/>
    <property type="molecule type" value="Genomic_DNA"/>
</dbReference>
<reference evidence="3" key="1">
    <citation type="journal article" date="2010" name="Genome Biol.">
        <title>Genome sequence of the necrotrophic plant pathogen Pythium ultimum reveals original pathogenicity mechanisms and effector repertoire.</title>
        <authorList>
            <person name="Levesque C.A."/>
            <person name="Brouwer H."/>
            <person name="Cano L."/>
            <person name="Hamilton J.P."/>
            <person name="Holt C."/>
            <person name="Huitema E."/>
            <person name="Raffaele S."/>
            <person name="Robideau G.P."/>
            <person name="Thines M."/>
            <person name="Win J."/>
            <person name="Zerillo M.M."/>
            <person name="Beakes G.W."/>
            <person name="Boore J.L."/>
            <person name="Busam D."/>
            <person name="Dumas B."/>
            <person name="Ferriera S."/>
            <person name="Fuerstenberg S.I."/>
            <person name="Gachon C.M."/>
            <person name="Gaulin E."/>
            <person name="Govers F."/>
            <person name="Grenville-Briggs L."/>
            <person name="Horner N."/>
            <person name="Hostetler J."/>
            <person name="Jiang R.H."/>
            <person name="Johnson J."/>
            <person name="Krajaejun T."/>
            <person name="Lin H."/>
            <person name="Meijer H.J."/>
            <person name="Moore B."/>
            <person name="Morris P."/>
            <person name="Phuntmart V."/>
            <person name="Puiu D."/>
            <person name="Shetty J."/>
            <person name="Stajich J.E."/>
            <person name="Tripathy S."/>
            <person name="Wawra S."/>
            <person name="van West P."/>
            <person name="Whitty B.R."/>
            <person name="Coutinho P.M."/>
            <person name="Henrissat B."/>
            <person name="Martin F."/>
            <person name="Thomas P.D."/>
            <person name="Tyler B.M."/>
            <person name="De Vries R.P."/>
            <person name="Kamoun S."/>
            <person name="Yandell M."/>
            <person name="Tisserat N."/>
            <person name="Buell C.R."/>
        </authorList>
    </citation>
    <scope>NUCLEOTIDE SEQUENCE</scope>
    <source>
        <strain evidence="3">DAOM:BR144</strain>
    </source>
</reference>
<feature type="region of interest" description="Disordered" evidence="1">
    <location>
        <begin position="224"/>
        <end position="263"/>
    </location>
</feature>
<dbReference type="EnsemblProtists" id="PYU1_T007296">
    <property type="protein sequence ID" value="PYU1_T007296"/>
    <property type="gene ID" value="PYU1_G007280"/>
</dbReference>
<dbReference type="Proteomes" id="UP000019132">
    <property type="component" value="Unassembled WGS sequence"/>
</dbReference>
<evidence type="ECO:0000313" key="3">
    <source>
        <dbReference type="Proteomes" id="UP000019132"/>
    </source>
</evidence>